<dbReference type="GO" id="GO:0062054">
    <property type="term" value="F:fluoride channel activity"/>
    <property type="evidence" value="ECO:0007669"/>
    <property type="project" value="UniProtKB-UniRule"/>
</dbReference>
<dbReference type="RefSeq" id="WP_148599455.1">
    <property type="nucleotide sequence ID" value="NZ_VSLD01000001.1"/>
</dbReference>
<feature type="transmembrane region" description="Helical" evidence="13">
    <location>
        <begin position="66"/>
        <end position="86"/>
    </location>
</feature>
<comment type="function">
    <text evidence="12 13">Fluoride-specific ion channel. Important for reducing fluoride concentration in the cell, thus reducing its toxicity.</text>
</comment>
<evidence type="ECO:0000256" key="5">
    <source>
        <dbReference type="ARBA" id="ARBA00022723"/>
    </source>
</evidence>
<dbReference type="InterPro" id="IPR003691">
    <property type="entry name" value="FluC"/>
</dbReference>
<protein>
    <recommendedName>
        <fullName evidence="13">Fluoride-specific ion channel FluC</fullName>
    </recommendedName>
</protein>
<evidence type="ECO:0000256" key="8">
    <source>
        <dbReference type="ARBA" id="ARBA00023136"/>
    </source>
</evidence>
<dbReference type="PANTHER" id="PTHR28259">
    <property type="entry name" value="FLUORIDE EXPORT PROTEIN 1-RELATED"/>
    <property type="match status" value="1"/>
</dbReference>
<evidence type="ECO:0000313" key="15">
    <source>
        <dbReference type="Proteomes" id="UP000323410"/>
    </source>
</evidence>
<gene>
    <name evidence="13 14" type="primary">crcB</name>
    <name evidence="13" type="synonym">fluC</name>
    <name evidence="14" type="ORF">FQ377_01380</name>
</gene>
<keyword evidence="2 13" id="KW-0813">Transport</keyword>
<dbReference type="Pfam" id="PF02537">
    <property type="entry name" value="CRCB"/>
    <property type="match status" value="1"/>
</dbReference>
<dbReference type="EMBL" id="VSLD01000001">
    <property type="protein sequence ID" value="TYD00148.1"/>
    <property type="molecule type" value="Genomic_DNA"/>
</dbReference>
<accession>A0A5D0XU04</accession>
<keyword evidence="3 13" id="KW-1003">Cell membrane</keyword>
<feature type="binding site" evidence="13">
    <location>
        <position position="79"/>
    </location>
    <ligand>
        <name>Na(+)</name>
        <dbReference type="ChEBI" id="CHEBI:29101"/>
        <note>structural</note>
    </ligand>
</feature>
<dbReference type="GO" id="GO:0005886">
    <property type="term" value="C:plasma membrane"/>
    <property type="evidence" value="ECO:0007669"/>
    <property type="project" value="UniProtKB-SubCell"/>
</dbReference>
<evidence type="ECO:0000256" key="3">
    <source>
        <dbReference type="ARBA" id="ARBA00022475"/>
    </source>
</evidence>
<evidence type="ECO:0000256" key="13">
    <source>
        <dbReference type="HAMAP-Rule" id="MF_00454"/>
    </source>
</evidence>
<keyword evidence="15" id="KW-1185">Reference proteome</keyword>
<dbReference type="AlphaFoldDB" id="A0A5D0XU04"/>
<dbReference type="HAMAP" id="MF_00454">
    <property type="entry name" value="FluC"/>
    <property type="match status" value="1"/>
</dbReference>
<comment type="similarity">
    <text evidence="10 13">Belongs to the fluoride channel Fluc/FEX (TC 1.A.43) family.</text>
</comment>
<evidence type="ECO:0000256" key="11">
    <source>
        <dbReference type="ARBA" id="ARBA00035585"/>
    </source>
</evidence>
<reference evidence="14 15" key="1">
    <citation type="submission" date="2019-08" db="EMBL/GenBank/DDBJ databases">
        <title>Genone of Arthrobacter echini P9.</title>
        <authorList>
            <person name="Bowman J.P."/>
        </authorList>
    </citation>
    <scope>NUCLEOTIDE SEQUENCE [LARGE SCALE GENOMIC DNA]</scope>
    <source>
        <strain evidence="14 15">P9</strain>
    </source>
</reference>
<comment type="caution">
    <text evidence="14">The sequence shown here is derived from an EMBL/GenBank/DDBJ whole genome shotgun (WGS) entry which is preliminary data.</text>
</comment>
<evidence type="ECO:0000256" key="7">
    <source>
        <dbReference type="ARBA" id="ARBA00023065"/>
    </source>
</evidence>
<evidence type="ECO:0000256" key="10">
    <source>
        <dbReference type="ARBA" id="ARBA00035120"/>
    </source>
</evidence>
<keyword evidence="8 13" id="KW-0472">Membrane</keyword>
<keyword evidence="7 13" id="KW-0406">Ion transport</keyword>
<organism evidence="14 15">
    <name type="scientific">Arthrobacter echini</name>
    <dbReference type="NCBI Taxonomy" id="1529066"/>
    <lineage>
        <taxon>Bacteria</taxon>
        <taxon>Bacillati</taxon>
        <taxon>Actinomycetota</taxon>
        <taxon>Actinomycetes</taxon>
        <taxon>Micrococcales</taxon>
        <taxon>Micrococcaceae</taxon>
        <taxon>Arthrobacter</taxon>
    </lineage>
</organism>
<keyword evidence="13" id="KW-0915">Sodium</keyword>
<evidence type="ECO:0000256" key="6">
    <source>
        <dbReference type="ARBA" id="ARBA00022989"/>
    </source>
</evidence>
<dbReference type="Proteomes" id="UP000323410">
    <property type="component" value="Unassembled WGS sequence"/>
</dbReference>
<proteinExistence type="inferred from homology"/>
<dbReference type="GO" id="GO:0046872">
    <property type="term" value="F:metal ion binding"/>
    <property type="evidence" value="ECO:0007669"/>
    <property type="project" value="UniProtKB-KW"/>
</dbReference>
<name>A0A5D0XU04_9MICC</name>
<feature type="transmembrane region" description="Helical" evidence="13">
    <location>
        <begin position="98"/>
        <end position="126"/>
    </location>
</feature>
<keyword evidence="4 13" id="KW-0812">Transmembrane</keyword>
<comment type="activity regulation">
    <text evidence="13">Na(+) is not transported, but it plays an essential structural role and its presence is essential for fluoride channel function.</text>
</comment>
<comment type="subcellular location">
    <subcellularLocation>
        <location evidence="1 13">Cell membrane</location>
        <topology evidence="1 13">Multi-pass membrane protein</topology>
    </subcellularLocation>
</comment>
<keyword evidence="6 13" id="KW-1133">Transmembrane helix</keyword>
<evidence type="ECO:0000256" key="4">
    <source>
        <dbReference type="ARBA" id="ARBA00022692"/>
    </source>
</evidence>
<keyword evidence="9 13" id="KW-0407">Ion channel</keyword>
<dbReference type="GO" id="GO:0140114">
    <property type="term" value="P:cellular detoxification of fluoride"/>
    <property type="evidence" value="ECO:0007669"/>
    <property type="project" value="UniProtKB-UniRule"/>
</dbReference>
<evidence type="ECO:0000256" key="2">
    <source>
        <dbReference type="ARBA" id="ARBA00022448"/>
    </source>
</evidence>
<evidence type="ECO:0000256" key="1">
    <source>
        <dbReference type="ARBA" id="ARBA00004651"/>
    </source>
</evidence>
<dbReference type="PANTHER" id="PTHR28259:SF16">
    <property type="entry name" value="FLUORIDE-SPECIFIC ION CHANNEL FLUC 2"/>
    <property type="match status" value="1"/>
</dbReference>
<dbReference type="NCBIfam" id="TIGR00494">
    <property type="entry name" value="crcB"/>
    <property type="match status" value="1"/>
</dbReference>
<comment type="catalytic activity">
    <reaction evidence="11">
        <text>fluoride(in) = fluoride(out)</text>
        <dbReference type="Rhea" id="RHEA:76159"/>
        <dbReference type="ChEBI" id="CHEBI:17051"/>
    </reaction>
    <physiologicalReaction direction="left-to-right" evidence="11">
        <dbReference type="Rhea" id="RHEA:76160"/>
    </physiologicalReaction>
</comment>
<evidence type="ECO:0000256" key="12">
    <source>
        <dbReference type="ARBA" id="ARBA00049940"/>
    </source>
</evidence>
<evidence type="ECO:0000256" key="9">
    <source>
        <dbReference type="ARBA" id="ARBA00023303"/>
    </source>
</evidence>
<feature type="binding site" evidence="13">
    <location>
        <position position="76"/>
    </location>
    <ligand>
        <name>Na(+)</name>
        <dbReference type="ChEBI" id="CHEBI:29101"/>
        <note>structural</note>
    </ligand>
</feature>
<evidence type="ECO:0000313" key="14">
    <source>
        <dbReference type="EMBL" id="TYD00148.1"/>
    </source>
</evidence>
<feature type="transmembrane region" description="Helical" evidence="13">
    <location>
        <begin position="40"/>
        <end position="59"/>
    </location>
</feature>
<sequence>MSVGLVLVLAVAGGLGSVARFVLDDVVGSRSSGRFPVGTMTINISGSFLLGIVTGLVLVAAVPPAWMLVAGTGFLGGYTTFSTASIDTVRLLRAGRVGAALVSGAGTAVTALLAAGFGLTLGILLVQL</sequence>
<dbReference type="OrthoDB" id="5148600at2"/>
<keyword evidence="5 13" id="KW-0479">Metal-binding</keyword>